<sequence length="143" mass="15250">MSDRIFGSIGLVLAAFYIWAATIIPESFMADAIGPKTFPIIVGIVLAIASLVFLLSPDDDPVWPNWGNLAELAFAAAVMLLYAKLLPEFGFLLSTAVATAYLTWRLGSAPLWSLVTGVATSLGIYFVFHLVLGLSLAEGPLGF</sequence>
<accession>A0AAU8AKF5</accession>
<dbReference type="Pfam" id="PF07331">
    <property type="entry name" value="TctB"/>
    <property type="match status" value="1"/>
</dbReference>
<keyword evidence="1" id="KW-0472">Membrane</keyword>
<keyword evidence="1" id="KW-1133">Transmembrane helix</keyword>
<proteinExistence type="predicted"/>
<dbReference type="RefSeq" id="WP_353474270.1">
    <property type="nucleotide sequence ID" value="NZ_CP123385.1"/>
</dbReference>
<feature type="domain" description="DUF1468" evidence="2">
    <location>
        <begin position="8"/>
        <end position="136"/>
    </location>
</feature>
<dbReference type="AlphaFoldDB" id="A0AAU8AKF5"/>
<dbReference type="InterPro" id="IPR009936">
    <property type="entry name" value="DUF1468"/>
</dbReference>
<reference evidence="3" key="1">
    <citation type="submission" date="2023-02" db="EMBL/GenBank/DDBJ databases">
        <title>Description and genomic characterization of Salipiger bruguierae sp. nov., isolated from the sediment of mangrove plant Bruguiera sexangula.</title>
        <authorList>
            <person name="Long M."/>
        </authorList>
    </citation>
    <scope>NUCLEOTIDE SEQUENCE</scope>
    <source>
        <strain evidence="3">H15</strain>
    </source>
</reference>
<evidence type="ECO:0000313" key="3">
    <source>
        <dbReference type="EMBL" id="XCC95422.1"/>
    </source>
</evidence>
<keyword evidence="1" id="KW-0812">Transmembrane</keyword>
<protein>
    <submittedName>
        <fullName evidence="3">Tripartite tricarboxylate transporter TctB family protein</fullName>
    </submittedName>
</protein>
<dbReference type="EMBL" id="CP123385">
    <property type="protein sequence ID" value="XCC95422.1"/>
    <property type="molecule type" value="Genomic_DNA"/>
</dbReference>
<name>A0AAU8AKF5_9RHOB</name>
<organism evidence="3">
    <name type="scientific">Alloyangia sp. H15</name>
    <dbReference type="NCBI Taxonomy" id="3029062"/>
    <lineage>
        <taxon>Bacteria</taxon>
        <taxon>Pseudomonadati</taxon>
        <taxon>Pseudomonadota</taxon>
        <taxon>Alphaproteobacteria</taxon>
        <taxon>Rhodobacterales</taxon>
        <taxon>Roseobacteraceae</taxon>
        <taxon>Alloyangia</taxon>
    </lineage>
</organism>
<gene>
    <name evidence="3" type="ORF">PVT71_20275</name>
</gene>
<feature type="transmembrane region" description="Helical" evidence="1">
    <location>
        <begin position="37"/>
        <end position="56"/>
    </location>
</feature>
<evidence type="ECO:0000256" key="1">
    <source>
        <dbReference type="SAM" id="Phobius"/>
    </source>
</evidence>
<evidence type="ECO:0000259" key="2">
    <source>
        <dbReference type="Pfam" id="PF07331"/>
    </source>
</evidence>
<feature type="transmembrane region" description="Helical" evidence="1">
    <location>
        <begin position="6"/>
        <end position="25"/>
    </location>
</feature>
<feature type="transmembrane region" description="Helical" evidence="1">
    <location>
        <begin position="112"/>
        <end position="137"/>
    </location>
</feature>